<sequence length="148" mass="16164">MAKFDAVVEESLQQTLVDLIELELQAKQAHWNIKGARFRALHLALDEIVSLVRTDLDEVAERLATIGGNPDGRSATVSKTTSLDEIENGDLSVDKTYQLMAEKVQAVCDKVRENLGAADDADPITGDLLISVVSGLEQQAWFLRAATE</sequence>
<dbReference type="InterPro" id="IPR023188">
    <property type="entry name" value="DPS_DNA-bd_CS"/>
</dbReference>
<dbReference type="EMBL" id="JASXSX010000001">
    <property type="protein sequence ID" value="MDT3767430.1"/>
    <property type="molecule type" value="Genomic_DNA"/>
</dbReference>
<evidence type="ECO:0000313" key="4">
    <source>
        <dbReference type="EMBL" id="MDT3767430.1"/>
    </source>
</evidence>
<dbReference type="InterPro" id="IPR002177">
    <property type="entry name" value="DPS_DNA-bd"/>
</dbReference>
<dbReference type="InterPro" id="IPR008331">
    <property type="entry name" value="Ferritin_DPS_dom"/>
</dbReference>
<evidence type="ECO:0000256" key="2">
    <source>
        <dbReference type="RuleBase" id="RU003875"/>
    </source>
</evidence>
<gene>
    <name evidence="4" type="ORF">QS713_05045</name>
</gene>
<dbReference type="PIRSF" id="PIRSF005900">
    <property type="entry name" value="Dps"/>
    <property type="match status" value="1"/>
</dbReference>
<organism evidence="4 5">
    <name type="scientific">Gleimia hominis</name>
    <dbReference type="NCBI Taxonomy" id="595468"/>
    <lineage>
        <taxon>Bacteria</taxon>
        <taxon>Bacillati</taxon>
        <taxon>Actinomycetota</taxon>
        <taxon>Actinomycetes</taxon>
        <taxon>Actinomycetales</taxon>
        <taxon>Actinomycetaceae</taxon>
        <taxon>Gleimia</taxon>
    </lineage>
</organism>
<dbReference type="RefSeq" id="WP_313272981.1">
    <property type="nucleotide sequence ID" value="NZ_JASXSX010000001.1"/>
</dbReference>
<feature type="domain" description="Ferritin/DPS" evidence="3">
    <location>
        <begin position="10"/>
        <end position="145"/>
    </location>
</feature>
<accession>A0ABU3IAN6</accession>
<dbReference type="PANTHER" id="PTHR42932">
    <property type="entry name" value="GENERAL STRESS PROTEIN 20U"/>
    <property type="match status" value="1"/>
</dbReference>
<dbReference type="Gene3D" id="1.20.1260.10">
    <property type="match status" value="1"/>
</dbReference>
<dbReference type="PROSITE" id="PS00818">
    <property type="entry name" value="DPS_1"/>
    <property type="match status" value="1"/>
</dbReference>
<evidence type="ECO:0000259" key="3">
    <source>
        <dbReference type="Pfam" id="PF00210"/>
    </source>
</evidence>
<evidence type="ECO:0000256" key="1">
    <source>
        <dbReference type="ARBA" id="ARBA00009497"/>
    </source>
</evidence>
<dbReference type="Pfam" id="PF00210">
    <property type="entry name" value="Ferritin"/>
    <property type="match status" value="1"/>
</dbReference>
<dbReference type="InterPro" id="IPR012347">
    <property type="entry name" value="Ferritin-like"/>
</dbReference>
<protein>
    <submittedName>
        <fullName evidence="4">DNA starvation/stationary phase protection protein</fullName>
    </submittedName>
</protein>
<proteinExistence type="inferred from homology"/>
<evidence type="ECO:0000313" key="5">
    <source>
        <dbReference type="Proteomes" id="UP001247542"/>
    </source>
</evidence>
<comment type="similarity">
    <text evidence="1 2">Belongs to the Dps family.</text>
</comment>
<comment type="caution">
    <text evidence="4">The sequence shown here is derived from an EMBL/GenBank/DDBJ whole genome shotgun (WGS) entry which is preliminary data.</text>
</comment>
<dbReference type="PRINTS" id="PR01346">
    <property type="entry name" value="HELNAPAPROT"/>
</dbReference>
<dbReference type="PANTHER" id="PTHR42932:SF2">
    <property type="entry name" value="DNA PROTECTION DURING STARVATION PROTEIN 1"/>
    <property type="match status" value="1"/>
</dbReference>
<keyword evidence="5" id="KW-1185">Reference proteome</keyword>
<dbReference type="PROSITE" id="PS00819">
    <property type="entry name" value="DPS_2"/>
    <property type="match status" value="1"/>
</dbReference>
<dbReference type="InterPro" id="IPR009078">
    <property type="entry name" value="Ferritin-like_SF"/>
</dbReference>
<name>A0ABU3IAN6_9ACTO</name>
<reference evidence="4 5" key="1">
    <citation type="submission" date="2023-06" db="EMBL/GenBank/DDBJ databases">
        <title>Draft genome sequence of Gleimia hominis type strain CCUG 57540T.</title>
        <authorList>
            <person name="Salva-Serra F."/>
            <person name="Cardew S."/>
            <person name="Jensie Markopoulos S."/>
            <person name="Ohlen M."/>
            <person name="Inganas E."/>
            <person name="Svensson-Stadler L."/>
            <person name="Moore E.R.B."/>
        </authorList>
    </citation>
    <scope>NUCLEOTIDE SEQUENCE [LARGE SCALE GENOMIC DNA]</scope>
    <source>
        <strain evidence="4 5">CCUG 57540</strain>
    </source>
</reference>
<dbReference type="SUPFAM" id="SSF47240">
    <property type="entry name" value="Ferritin-like"/>
    <property type="match status" value="1"/>
</dbReference>
<dbReference type="CDD" id="cd01043">
    <property type="entry name" value="DPS"/>
    <property type="match status" value="1"/>
</dbReference>
<dbReference type="Proteomes" id="UP001247542">
    <property type="component" value="Unassembled WGS sequence"/>
</dbReference>